<protein>
    <submittedName>
        <fullName evidence="1">Uncharacterized protein</fullName>
    </submittedName>
</protein>
<dbReference type="Proteomes" id="UP000326979">
    <property type="component" value="Unassembled WGS sequence"/>
</dbReference>
<accession>A0A5N8VX07</accession>
<dbReference type="OrthoDB" id="9778153at2"/>
<sequence length="299" mass="30960">MSEPPTPVSEPLTPEIPQVLAGLFDDAAVFPPGSLPIEEAVPAHVRHTRGAHAGLVGPFVLAAKDIDRLAEPTADLAEGSFDLSVTVPLPDVSDALAAAHRVPAIRLVGLEVTVPDGVAAEAVVPALAEVLGDGSTVTAYVEVPRDTRRDALLAALSGTPYLAKFRTGGVRPDLYPDERELAAAVLAAARAGVAFKATAGLHHALRNTDPETGFEQHGFLNLLVATGAALDGAEEAELVRLLADRDGDRVAERVRALSPRVRDLFRSFGTCSVAEPAAESVGLGLLPAATVADLTEVPA</sequence>
<name>A0A5N8VX07_9ACTN</name>
<evidence type="ECO:0000313" key="1">
    <source>
        <dbReference type="EMBL" id="MPY39246.1"/>
    </source>
</evidence>
<proteinExistence type="predicted"/>
<evidence type="ECO:0000313" key="2">
    <source>
        <dbReference type="Proteomes" id="UP000326979"/>
    </source>
</evidence>
<dbReference type="AlphaFoldDB" id="A0A5N8VX07"/>
<comment type="caution">
    <text evidence="1">The sequence shown here is derived from an EMBL/GenBank/DDBJ whole genome shotgun (WGS) entry which is preliminary data.</text>
</comment>
<keyword evidence="2" id="KW-1185">Reference proteome</keyword>
<organism evidence="1 2">
    <name type="scientific">Streptomyces phyllanthi</name>
    <dbReference type="NCBI Taxonomy" id="1803180"/>
    <lineage>
        <taxon>Bacteria</taxon>
        <taxon>Bacillati</taxon>
        <taxon>Actinomycetota</taxon>
        <taxon>Actinomycetes</taxon>
        <taxon>Kitasatosporales</taxon>
        <taxon>Streptomycetaceae</taxon>
        <taxon>Streptomyces</taxon>
    </lineage>
</organism>
<reference evidence="1 2" key="1">
    <citation type="submission" date="2019-07" db="EMBL/GenBank/DDBJ databases">
        <title>New species of Amycolatopsis and Streptomyces.</title>
        <authorList>
            <person name="Duangmal K."/>
            <person name="Teo W.F.A."/>
            <person name="Lipun K."/>
        </authorList>
    </citation>
    <scope>NUCLEOTIDE SEQUENCE [LARGE SCALE GENOMIC DNA]</scope>
    <source>
        <strain evidence="1 2">TISTR 2346</strain>
    </source>
</reference>
<dbReference type="EMBL" id="VJZE01000016">
    <property type="protein sequence ID" value="MPY39246.1"/>
    <property type="molecule type" value="Genomic_DNA"/>
</dbReference>
<gene>
    <name evidence="1" type="ORF">FNH04_04685</name>
</gene>
<dbReference type="RefSeq" id="WP_152780595.1">
    <property type="nucleotide sequence ID" value="NZ_BAABEQ010000083.1"/>
</dbReference>